<feature type="domain" description="TadE-like" evidence="2">
    <location>
        <begin position="18"/>
        <end position="60"/>
    </location>
</feature>
<evidence type="ECO:0000259" key="2">
    <source>
        <dbReference type="Pfam" id="PF07811"/>
    </source>
</evidence>
<accession>A0A094Z1C4</accession>
<comment type="caution">
    <text evidence="3">The sequence shown here is derived from an EMBL/GenBank/DDBJ whole genome shotgun (WGS) entry which is preliminary data.</text>
</comment>
<dbReference type="Pfam" id="PF07811">
    <property type="entry name" value="TadE"/>
    <property type="match status" value="1"/>
</dbReference>
<protein>
    <submittedName>
        <fullName evidence="3">TadZ/CpaE-like protein, associated with Flp pilus assembly</fullName>
    </submittedName>
</protein>
<feature type="transmembrane region" description="Helical" evidence="1">
    <location>
        <begin position="20"/>
        <end position="45"/>
    </location>
</feature>
<dbReference type="AlphaFoldDB" id="A0A094Z1C4"/>
<evidence type="ECO:0000313" key="3">
    <source>
        <dbReference type="EMBL" id="KJZ81940.1"/>
    </source>
</evidence>
<dbReference type="RefSeq" id="WP_034441087.1">
    <property type="nucleotide sequence ID" value="NZ_JMTK01000002.1"/>
</dbReference>
<evidence type="ECO:0000313" key="4">
    <source>
        <dbReference type="Proteomes" id="UP000033731"/>
    </source>
</evidence>
<gene>
    <name evidence="3" type="ORF">DJ66_0670</name>
</gene>
<keyword evidence="1" id="KW-0812">Transmembrane</keyword>
<sequence length="192" mass="22485">MKKNFLQGLKRTIFIREGSVAVEFALLIMPYLMLVFAILEIALSFTAEQIFENTTYEIARKIRTGEIKKSQVPSLREFRYLVCKDLKVFFDCSPSEINNPYDFYLDVREIKSLYDIPMKIPRKGVEFDSEIDDQDFDFAPGGARTYNVLRAFYHWPLYTDFMHRYISAVKHPGQKGDFLIMSIIAFKNEPFA</sequence>
<reference evidence="3 4" key="1">
    <citation type="journal article" date="2015" name="Phytopathology">
        <title>Genomes of Candidatus Liberibacter solanacearum haplotype A from New Zealand and the USA suggest significant genome plasticity in the species.</title>
        <authorList>
            <person name="Thompson S.M."/>
            <person name="Johnson C.P."/>
            <person name="Lu A.Y."/>
            <person name="Frampton R.A."/>
            <person name="Sullivan K.L."/>
            <person name="Fiers M.W."/>
            <person name="Crowhurst R.N."/>
            <person name="Pitman A.R."/>
            <person name="Scott I."/>
            <person name="Gudmestad N.C."/>
            <person name="Smith G.R."/>
        </authorList>
    </citation>
    <scope>NUCLEOTIDE SEQUENCE [LARGE SCALE GENOMIC DNA]</scope>
    <source>
        <strain evidence="3 4">LsoNZ1</strain>
    </source>
</reference>
<keyword evidence="1" id="KW-0472">Membrane</keyword>
<dbReference type="PATRIC" id="fig|556287.8.peg.660"/>
<proteinExistence type="predicted"/>
<dbReference type="InterPro" id="IPR012495">
    <property type="entry name" value="TadE-like_dom"/>
</dbReference>
<organism evidence="3 4">
    <name type="scientific">Candidatus Liberibacter solanacearum</name>
    <dbReference type="NCBI Taxonomy" id="556287"/>
    <lineage>
        <taxon>Bacteria</taxon>
        <taxon>Pseudomonadati</taxon>
        <taxon>Pseudomonadota</taxon>
        <taxon>Alphaproteobacteria</taxon>
        <taxon>Hyphomicrobiales</taxon>
        <taxon>Rhizobiaceae</taxon>
        <taxon>Liberibacter</taxon>
    </lineage>
</organism>
<dbReference type="Proteomes" id="UP000033731">
    <property type="component" value="Unassembled WGS sequence"/>
</dbReference>
<name>A0A094Z1C4_9HYPH</name>
<keyword evidence="1" id="KW-1133">Transmembrane helix</keyword>
<evidence type="ECO:0000256" key="1">
    <source>
        <dbReference type="SAM" id="Phobius"/>
    </source>
</evidence>
<dbReference type="EMBL" id="JMTK01000002">
    <property type="protein sequence ID" value="KJZ81940.1"/>
    <property type="molecule type" value="Genomic_DNA"/>
</dbReference>
<keyword evidence="4" id="KW-1185">Reference proteome</keyword>